<evidence type="ECO:0000313" key="2">
    <source>
        <dbReference type="Proteomes" id="UP000240708"/>
    </source>
</evidence>
<dbReference type="AlphaFoldDB" id="A0A2P8E0T9"/>
<evidence type="ECO:0000313" key="1">
    <source>
        <dbReference type="EMBL" id="PSL03069.1"/>
    </source>
</evidence>
<dbReference type="EMBL" id="PYGF01000008">
    <property type="protein sequence ID" value="PSL03069.1"/>
    <property type="molecule type" value="Genomic_DNA"/>
</dbReference>
<comment type="caution">
    <text evidence="1">The sequence shown here is derived from an EMBL/GenBank/DDBJ whole genome shotgun (WGS) entry which is preliminary data.</text>
</comment>
<name>A0A2P8E0T9_9BACT</name>
<accession>A0A2P8E0T9</accession>
<reference evidence="1 2" key="1">
    <citation type="submission" date="2018-03" db="EMBL/GenBank/DDBJ databases">
        <title>Genomic Encyclopedia of Archaeal and Bacterial Type Strains, Phase II (KMG-II): from individual species to whole genera.</title>
        <authorList>
            <person name="Goeker M."/>
        </authorList>
    </citation>
    <scope>NUCLEOTIDE SEQUENCE [LARGE SCALE GENOMIC DNA]</scope>
    <source>
        <strain evidence="1 2">DSM 28057</strain>
    </source>
</reference>
<protein>
    <submittedName>
        <fullName evidence="1">Uncharacterized protein</fullName>
    </submittedName>
</protein>
<proteinExistence type="predicted"/>
<sequence length="66" mass="7469">MCTMLLCGYKKDNPENALTIVNKKIVSPPRHIDHIAVELNFSDDVFIVEGFLCALCCYVVLKKILQ</sequence>
<keyword evidence="2" id="KW-1185">Reference proteome</keyword>
<organism evidence="1 2">
    <name type="scientific">Cecembia rubra</name>
    <dbReference type="NCBI Taxonomy" id="1485585"/>
    <lineage>
        <taxon>Bacteria</taxon>
        <taxon>Pseudomonadati</taxon>
        <taxon>Bacteroidota</taxon>
        <taxon>Cytophagia</taxon>
        <taxon>Cytophagales</taxon>
        <taxon>Cyclobacteriaceae</taxon>
        <taxon>Cecembia</taxon>
    </lineage>
</organism>
<dbReference type="Proteomes" id="UP000240708">
    <property type="component" value="Unassembled WGS sequence"/>
</dbReference>
<gene>
    <name evidence="1" type="ORF">CLV48_108179</name>
</gene>